<evidence type="ECO:0000256" key="2">
    <source>
        <dbReference type="ARBA" id="ARBA00022980"/>
    </source>
</evidence>
<evidence type="ECO:0000256" key="3">
    <source>
        <dbReference type="ARBA" id="ARBA00023274"/>
    </source>
</evidence>
<dbReference type="RefSeq" id="XP_062636246.1">
    <property type="nucleotide sequence ID" value="XM_062777473.1"/>
</dbReference>
<name>A0AAN6V2L0_9PEZI</name>
<evidence type="ECO:0000313" key="5">
    <source>
        <dbReference type="EMBL" id="KAK4142875.1"/>
    </source>
</evidence>
<gene>
    <name evidence="5" type="ORF">C8A04DRAFT_12816</name>
</gene>
<evidence type="ECO:0000313" key="6">
    <source>
        <dbReference type="Proteomes" id="UP001302676"/>
    </source>
</evidence>
<organism evidence="5 6">
    <name type="scientific">Dichotomopilus funicola</name>
    <dbReference type="NCBI Taxonomy" id="1934379"/>
    <lineage>
        <taxon>Eukaryota</taxon>
        <taxon>Fungi</taxon>
        <taxon>Dikarya</taxon>
        <taxon>Ascomycota</taxon>
        <taxon>Pezizomycotina</taxon>
        <taxon>Sordariomycetes</taxon>
        <taxon>Sordariomycetidae</taxon>
        <taxon>Sordariales</taxon>
        <taxon>Chaetomiaceae</taxon>
        <taxon>Dichotomopilus</taxon>
    </lineage>
</organism>
<dbReference type="AlphaFoldDB" id="A0AAN6V2L0"/>
<dbReference type="GO" id="GO:1990904">
    <property type="term" value="C:ribonucleoprotein complex"/>
    <property type="evidence" value="ECO:0007669"/>
    <property type="project" value="UniProtKB-KW"/>
</dbReference>
<dbReference type="GO" id="GO:0003735">
    <property type="term" value="F:structural constituent of ribosome"/>
    <property type="evidence" value="ECO:0007669"/>
    <property type="project" value="InterPro"/>
</dbReference>
<evidence type="ECO:0000256" key="4">
    <source>
        <dbReference type="RuleBase" id="RU000570"/>
    </source>
</evidence>
<dbReference type="NCBIfam" id="TIGR01022">
    <property type="entry name" value="rpmJ_bact"/>
    <property type="match status" value="1"/>
</dbReference>
<dbReference type="Proteomes" id="UP001302676">
    <property type="component" value="Unassembled WGS sequence"/>
</dbReference>
<comment type="caution">
    <text evidence="5">The sequence shown here is derived from an EMBL/GenBank/DDBJ whole genome shotgun (WGS) entry which is preliminary data.</text>
</comment>
<dbReference type="EMBL" id="MU853592">
    <property type="protein sequence ID" value="KAK4142875.1"/>
    <property type="molecule type" value="Genomic_DNA"/>
</dbReference>
<comment type="similarity">
    <text evidence="1 4">Belongs to the bacterial ribosomal protein bL36 family.</text>
</comment>
<dbReference type="SUPFAM" id="SSF57840">
    <property type="entry name" value="Ribosomal protein L36"/>
    <property type="match status" value="1"/>
</dbReference>
<dbReference type="PANTHER" id="PTHR18804:SF16">
    <property type="entry name" value="RIBOSOMAL PROTEIN"/>
    <property type="match status" value="1"/>
</dbReference>
<dbReference type="GeneID" id="87814086"/>
<sequence length="146" mass="15775">MSGLVQSMRSAASMSKTLASSMRALSLSAGRPTTTKATTTATKARCLSHAALSGTKTTMGVGAVAPAVQSGVAVFQKQQVRGMKVRSAIKKRCEHCKVSRPTGEYRELFKLNVCLVQVVRRKAGKRHNGYLYIICPANPRHKQRQG</sequence>
<dbReference type="InterPro" id="IPR000473">
    <property type="entry name" value="Ribosomal_bL36"/>
</dbReference>
<accession>A0AAN6V2L0</accession>
<reference evidence="5" key="2">
    <citation type="submission" date="2023-05" db="EMBL/GenBank/DDBJ databases">
        <authorList>
            <consortium name="Lawrence Berkeley National Laboratory"/>
            <person name="Steindorff A."/>
            <person name="Hensen N."/>
            <person name="Bonometti L."/>
            <person name="Westerberg I."/>
            <person name="Brannstrom I.O."/>
            <person name="Guillou S."/>
            <person name="Cros-Aarteil S."/>
            <person name="Calhoun S."/>
            <person name="Haridas S."/>
            <person name="Kuo A."/>
            <person name="Mondo S."/>
            <person name="Pangilinan J."/>
            <person name="Riley R."/>
            <person name="Labutti K."/>
            <person name="Andreopoulos B."/>
            <person name="Lipzen A."/>
            <person name="Chen C."/>
            <person name="Yanf M."/>
            <person name="Daum C."/>
            <person name="Ng V."/>
            <person name="Clum A."/>
            <person name="Ohm R."/>
            <person name="Martin F."/>
            <person name="Silar P."/>
            <person name="Natvig D."/>
            <person name="Lalanne C."/>
            <person name="Gautier V."/>
            <person name="Ament-Velasquez S.L."/>
            <person name="Kruys A."/>
            <person name="Hutchinson M.I."/>
            <person name="Powell A.J."/>
            <person name="Barry K."/>
            <person name="Miller A.N."/>
            <person name="Grigoriev I.V."/>
            <person name="Debuchy R."/>
            <person name="Gladieux P."/>
            <person name="Thoren M.H."/>
            <person name="Johannesson H."/>
        </authorList>
    </citation>
    <scope>NUCLEOTIDE SEQUENCE</scope>
    <source>
        <strain evidence="5">CBS 141.50</strain>
    </source>
</reference>
<dbReference type="PANTHER" id="PTHR18804">
    <property type="entry name" value="RIBOSOMAL PROTEIN"/>
    <property type="match status" value="1"/>
</dbReference>
<dbReference type="GO" id="GO:0005840">
    <property type="term" value="C:ribosome"/>
    <property type="evidence" value="ECO:0007669"/>
    <property type="project" value="UniProtKB-KW"/>
</dbReference>
<keyword evidence="2 4" id="KW-0689">Ribosomal protein</keyword>
<dbReference type="InterPro" id="IPR052010">
    <property type="entry name" value="Ribosomal_LSU_bL36"/>
</dbReference>
<reference evidence="5" key="1">
    <citation type="journal article" date="2023" name="Mol. Phylogenet. Evol.">
        <title>Genome-scale phylogeny and comparative genomics of the fungal order Sordariales.</title>
        <authorList>
            <person name="Hensen N."/>
            <person name="Bonometti L."/>
            <person name="Westerberg I."/>
            <person name="Brannstrom I.O."/>
            <person name="Guillou S."/>
            <person name="Cros-Aarteil S."/>
            <person name="Calhoun S."/>
            <person name="Haridas S."/>
            <person name="Kuo A."/>
            <person name="Mondo S."/>
            <person name="Pangilinan J."/>
            <person name="Riley R."/>
            <person name="LaButti K."/>
            <person name="Andreopoulos B."/>
            <person name="Lipzen A."/>
            <person name="Chen C."/>
            <person name="Yan M."/>
            <person name="Daum C."/>
            <person name="Ng V."/>
            <person name="Clum A."/>
            <person name="Steindorff A."/>
            <person name="Ohm R.A."/>
            <person name="Martin F."/>
            <person name="Silar P."/>
            <person name="Natvig D.O."/>
            <person name="Lalanne C."/>
            <person name="Gautier V."/>
            <person name="Ament-Velasquez S.L."/>
            <person name="Kruys A."/>
            <person name="Hutchinson M.I."/>
            <person name="Powell A.J."/>
            <person name="Barry K."/>
            <person name="Miller A.N."/>
            <person name="Grigoriev I.V."/>
            <person name="Debuchy R."/>
            <person name="Gladieux P."/>
            <person name="Hiltunen Thoren M."/>
            <person name="Johannesson H."/>
        </authorList>
    </citation>
    <scope>NUCLEOTIDE SEQUENCE</scope>
    <source>
        <strain evidence="5">CBS 141.50</strain>
    </source>
</reference>
<dbReference type="InterPro" id="IPR035977">
    <property type="entry name" value="Ribosomal_bL36_sp"/>
</dbReference>
<keyword evidence="6" id="KW-1185">Reference proteome</keyword>
<proteinExistence type="inferred from homology"/>
<dbReference type="GO" id="GO:0006412">
    <property type="term" value="P:translation"/>
    <property type="evidence" value="ECO:0007669"/>
    <property type="project" value="InterPro"/>
</dbReference>
<evidence type="ECO:0000256" key="1">
    <source>
        <dbReference type="ARBA" id="ARBA00007645"/>
    </source>
</evidence>
<keyword evidence="3 4" id="KW-0687">Ribonucleoprotein</keyword>
<dbReference type="Pfam" id="PF00444">
    <property type="entry name" value="Ribosomal_L36"/>
    <property type="match status" value="1"/>
</dbReference>
<protein>
    <recommendedName>
        <fullName evidence="4">Ribosomal protein</fullName>
    </recommendedName>
</protein>